<sequence length="283" mass="31528">MGESSAWTGFAAVQATEELEIELLLEALYQRFGVDFRGYGRTALRERLLAMLRARDLETISGLQERVLHEAGVAQDMVRALAVPKAELFDHPGDTRRLRIALGDSLRPTALPKVWLAEPAGVGEAWTLAILLAEEKLYARTEVFATLGSDELLLEARNASLPAEQLEQAQSRYAASGGGGRLADYFEVSGGEARLLPRLRERITWAQYSLVTDASFNEFHAIVCRRVLPDFGPLLRQRVLRLFRDSLSLFGVLGLDRELAPGDAAVEDYQHLFGEGGWYKRVR</sequence>
<dbReference type="Pfam" id="PF01739">
    <property type="entry name" value="CheR"/>
    <property type="match status" value="1"/>
</dbReference>
<dbReference type="PANTHER" id="PTHR24422">
    <property type="entry name" value="CHEMOTAXIS PROTEIN METHYLTRANSFERASE"/>
    <property type="match status" value="1"/>
</dbReference>
<name>A0A1I1QFN1_9BURK</name>
<evidence type="ECO:0000313" key="3">
    <source>
        <dbReference type="Proteomes" id="UP000198639"/>
    </source>
</evidence>
<accession>A0A1I1QFN1</accession>
<gene>
    <name evidence="2" type="ORF">SAMN05216204_11916</name>
</gene>
<dbReference type="InterPro" id="IPR022641">
    <property type="entry name" value="CheR_N"/>
</dbReference>
<dbReference type="Proteomes" id="UP000198639">
    <property type="component" value="Unassembled WGS sequence"/>
</dbReference>
<dbReference type="OrthoDB" id="8704177at2"/>
<dbReference type="PANTHER" id="PTHR24422:SF8">
    <property type="entry name" value="CHEMOTAXIS PROTEIN"/>
    <property type="match status" value="1"/>
</dbReference>
<dbReference type="Gene3D" id="3.40.50.150">
    <property type="entry name" value="Vaccinia Virus protein VP39"/>
    <property type="match status" value="1"/>
</dbReference>
<organism evidence="2 3">
    <name type="scientific">Massilia yuzhufengensis</name>
    <dbReference type="NCBI Taxonomy" id="1164594"/>
    <lineage>
        <taxon>Bacteria</taxon>
        <taxon>Pseudomonadati</taxon>
        <taxon>Pseudomonadota</taxon>
        <taxon>Betaproteobacteria</taxon>
        <taxon>Burkholderiales</taxon>
        <taxon>Oxalobacteraceae</taxon>
        <taxon>Telluria group</taxon>
        <taxon>Massilia</taxon>
    </lineage>
</organism>
<dbReference type="InterPro" id="IPR000780">
    <property type="entry name" value="CheR_MeTrfase"/>
</dbReference>
<keyword evidence="3" id="KW-1185">Reference proteome</keyword>
<dbReference type="GO" id="GO:0032259">
    <property type="term" value="P:methylation"/>
    <property type="evidence" value="ECO:0007669"/>
    <property type="project" value="UniProtKB-KW"/>
</dbReference>
<dbReference type="Pfam" id="PF03705">
    <property type="entry name" value="CheR_N"/>
    <property type="match status" value="1"/>
</dbReference>
<evidence type="ECO:0000259" key="1">
    <source>
        <dbReference type="PROSITE" id="PS50123"/>
    </source>
</evidence>
<keyword evidence="2" id="KW-0489">Methyltransferase</keyword>
<dbReference type="STRING" id="1164594.SAMN05216204_11916"/>
<dbReference type="SUPFAM" id="SSF53335">
    <property type="entry name" value="S-adenosyl-L-methionine-dependent methyltransferases"/>
    <property type="match status" value="1"/>
</dbReference>
<dbReference type="AlphaFoldDB" id="A0A1I1QFN1"/>
<reference evidence="3" key="1">
    <citation type="submission" date="2016-10" db="EMBL/GenBank/DDBJ databases">
        <authorList>
            <person name="Varghese N."/>
            <person name="Submissions S."/>
        </authorList>
    </citation>
    <scope>NUCLEOTIDE SEQUENCE [LARGE SCALE GENOMIC DNA]</scope>
    <source>
        <strain evidence="3">CGMCC 1.12041</strain>
    </source>
</reference>
<proteinExistence type="predicted"/>
<dbReference type="InterPro" id="IPR029063">
    <property type="entry name" value="SAM-dependent_MTases_sf"/>
</dbReference>
<feature type="domain" description="CheR-type methyltransferase" evidence="1">
    <location>
        <begin position="18"/>
        <end position="255"/>
    </location>
</feature>
<dbReference type="RefSeq" id="WP_091875493.1">
    <property type="nucleotide sequence ID" value="NZ_FOLD01000019.1"/>
</dbReference>
<evidence type="ECO:0000313" key="2">
    <source>
        <dbReference type="EMBL" id="SFD20875.1"/>
    </source>
</evidence>
<keyword evidence="2" id="KW-0808">Transferase</keyword>
<dbReference type="PROSITE" id="PS50123">
    <property type="entry name" value="CHER"/>
    <property type="match status" value="1"/>
</dbReference>
<dbReference type="GO" id="GO:0008757">
    <property type="term" value="F:S-adenosylmethionine-dependent methyltransferase activity"/>
    <property type="evidence" value="ECO:0007669"/>
    <property type="project" value="InterPro"/>
</dbReference>
<dbReference type="SUPFAM" id="SSF47757">
    <property type="entry name" value="Chemotaxis receptor methyltransferase CheR, N-terminal domain"/>
    <property type="match status" value="1"/>
</dbReference>
<dbReference type="EMBL" id="FOLD01000019">
    <property type="protein sequence ID" value="SFD20875.1"/>
    <property type="molecule type" value="Genomic_DNA"/>
</dbReference>
<protein>
    <submittedName>
        <fullName evidence="2">Chemotaxis protein methyltransferase CheR</fullName>
    </submittedName>
</protein>
<dbReference type="InterPro" id="IPR022642">
    <property type="entry name" value="CheR_C"/>
</dbReference>
<dbReference type="SMART" id="SM00138">
    <property type="entry name" value="MeTrc"/>
    <property type="match status" value="1"/>
</dbReference>
<dbReference type="InterPro" id="IPR050903">
    <property type="entry name" value="Bact_Chemotaxis_MeTrfase"/>
</dbReference>